<comment type="caution">
    <text evidence="2">The sequence shown here is derived from an EMBL/GenBank/DDBJ whole genome shotgun (WGS) entry which is preliminary data.</text>
</comment>
<dbReference type="InterPro" id="IPR050483">
    <property type="entry name" value="CoA-transferase_III_domain"/>
</dbReference>
<dbReference type="PANTHER" id="PTHR48207">
    <property type="entry name" value="SUCCINATE--HYDROXYMETHYLGLUTARATE COA-TRANSFERASE"/>
    <property type="match status" value="1"/>
</dbReference>
<dbReference type="Proteomes" id="UP000320244">
    <property type="component" value="Unassembled WGS sequence"/>
</dbReference>
<protein>
    <submittedName>
        <fullName evidence="2">CoA transferase</fullName>
    </submittedName>
</protein>
<keyword evidence="1 2" id="KW-0808">Transferase</keyword>
<dbReference type="SUPFAM" id="SSF89796">
    <property type="entry name" value="CoA-transferase family III (CaiB/BaiF)"/>
    <property type="match status" value="1"/>
</dbReference>
<dbReference type="AlphaFoldDB" id="A0A563E8F5"/>
<reference evidence="2 3" key="2">
    <citation type="submission" date="2019-08" db="EMBL/GenBank/DDBJ databases">
        <title>Jejuicoccus antrihumi gen. nov., sp. nov., a new member of the family Dermacoccaceae isolated from a cave.</title>
        <authorList>
            <person name="Schumann P."/>
            <person name="Kim I.S."/>
        </authorList>
    </citation>
    <scope>NUCLEOTIDE SEQUENCE [LARGE SCALE GENOMIC DNA]</scope>
    <source>
        <strain evidence="2 3">C5-26</strain>
    </source>
</reference>
<dbReference type="InterPro" id="IPR044855">
    <property type="entry name" value="CoA-Trfase_III_dom3_sf"/>
</dbReference>
<keyword evidence="3" id="KW-1185">Reference proteome</keyword>
<gene>
    <name evidence="2" type="ORF">FGL98_01445</name>
</gene>
<name>A0A563E8F5_9MICO</name>
<dbReference type="GO" id="GO:0008410">
    <property type="term" value="F:CoA-transferase activity"/>
    <property type="evidence" value="ECO:0007669"/>
    <property type="project" value="TreeGrafter"/>
</dbReference>
<sequence>MRAACQKVANTRDRNLPNMPPHTAWTSQTPPLEGVVVLDLSRYIAGPYCTMLMADAGATIIKVEPPAGDDTRGLEPFVPGPSGESVSAYFIRMNRGKKSIVLDLKTASGREELAALVRKADVLVENFAAGVLERLGFPQEHLYEINPSLIYCSVSGFGHSQSPMKHRPAYNIVAEYEAGVFYQKDANAIPAPVGPPVGDMFPALHALSGLLMALYRKAMTGEGGRVDIAMYDSMLSLNEIRSTYALLYGKDWDPSAHPFYAPYGVFPVRDGYICIDVTTPPQWEGFCEAIGSPEIAQRAGLGTGPERVKRFDEVIREPLEQWLSRQTRDEAVDRLSEYRVPAAVIRNPGEALASSQARSREMELEVSGDGVSITTVGNPIKIDNWCGRAHGKAPSLNGDRDWILREILGRTIEVEESRR</sequence>
<dbReference type="Gene3D" id="3.40.50.10540">
    <property type="entry name" value="Crotonobetainyl-coa:carnitine coa-transferase, domain 1"/>
    <property type="match status" value="1"/>
</dbReference>
<accession>A0A563E8F5</accession>
<reference evidence="2 3" key="1">
    <citation type="submission" date="2019-05" db="EMBL/GenBank/DDBJ databases">
        <authorList>
            <person name="Lee S.D."/>
        </authorList>
    </citation>
    <scope>NUCLEOTIDE SEQUENCE [LARGE SCALE GENOMIC DNA]</scope>
    <source>
        <strain evidence="2 3">C5-26</strain>
    </source>
</reference>
<dbReference type="PANTHER" id="PTHR48207:SF3">
    <property type="entry name" value="SUCCINATE--HYDROXYMETHYLGLUTARATE COA-TRANSFERASE"/>
    <property type="match status" value="1"/>
</dbReference>
<dbReference type="InterPro" id="IPR023606">
    <property type="entry name" value="CoA-Trfase_III_dom_1_sf"/>
</dbReference>
<dbReference type="Pfam" id="PF02515">
    <property type="entry name" value="CoA_transf_3"/>
    <property type="match status" value="1"/>
</dbReference>
<proteinExistence type="predicted"/>
<evidence type="ECO:0000256" key="1">
    <source>
        <dbReference type="ARBA" id="ARBA00022679"/>
    </source>
</evidence>
<evidence type="ECO:0000313" key="3">
    <source>
        <dbReference type="Proteomes" id="UP000320244"/>
    </source>
</evidence>
<organism evidence="2 3">
    <name type="scientific">Leekyejoonella antrihumi</name>
    <dbReference type="NCBI Taxonomy" id="1660198"/>
    <lineage>
        <taxon>Bacteria</taxon>
        <taxon>Bacillati</taxon>
        <taxon>Actinomycetota</taxon>
        <taxon>Actinomycetes</taxon>
        <taxon>Micrococcales</taxon>
        <taxon>Dermacoccaceae</taxon>
        <taxon>Leekyejoonella</taxon>
    </lineage>
</organism>
<evidence type="ECO:0000313" key="2">
    <source>
        <dbReference type="EMBL" id="TWP38492.1"/>
    </source>
</evidence>
<dbReference type="OrthoDB" id="9797653at2"/>
<dbReference type="Gene3D" id="3.30.1540.10">
    <property type="entry name" value="formyl-coa transferase, domain 3"/>
    <property type="match status" value="1"/>
</dbReference>
<dbReference type="InterPro" id="IPR003673">
    <property type="entry name" value="CoA-Trfase_fam_III"/>
</dbReference>
<dbReference type="EMBL" id="VCQV01000002">
    <property type="protein sequence ID" value="TWP38492.1"/>
    <property type="molecule type" value="Genomic_DNA"/>
</dbReference>